<protein>
    <recommendedName>
        <fullName evidence="1">DUF397 domain-containing protein</fullName>
    </recommendedName>
</protein>
<comment type="caution">
    <text evidence="2">The sequence shown here is derived from an EMBL/GenBank/DDBJ whole genome shotgun (WGS) entry which is preliminary data.</text>
</comment>
<dbReference type="EMBL" id="JAMTCK010000021">
    <property type="protein sequence ID" value="MCP2169847.1"/>
    <property type="molecule type" value="Genomic_DNA"/>
</dbReference>
<dbReference type="RefSeq" id="WP_253779267.1">
    <property type="nucleotide sequence ID" value="NZ_JAMTCK010000021.1"/>
</dbReference>
<organism evidence="2 3">
    <name type="scientific">Goodfellowiella coeruleoviolacea</name>
    <dbReference type="NCBI Taxonomy" id="334858"/>
    <lineage>
        <taxon>Bacteria</taxon>
        <taxon>Bacillati</taxon>
        <taxon>Actinomycetota</taxon>
        <taxon>Actinomycetes</taxon>
        <taxon>Pseudonocardiales</taxon>
        <taxon>Pseudonocardiaceae</taxon>
        <taxon>Goodfellowiella</taxon>
    </lineage>
</organism>
<dbReference type="InterPro" id="IPR007278">
    <property type="entry name" value="DUF397"/>
</dbReference>
<name>A0AAE3GKB7_9PSEU</name>
<sequence length="65" mass="7200">MSQSTWRRSSYSNGPNNNCLEVFSAAISLTGVRDSKNPATEIWISRTAWADFLARAKDGAHDRAI</sequence>
<dbReference type="Pfam" id="PF04149">
    <property type="entry name" value="DUF397"/>
    <property type="match status" value="1"/>
</dbReference>
<dbReference type="AlphaFoldDB" id="A0AAE3GKB7"/>
<proteinExistence type="predicted"/>
<evidence type="ECO:0000313" key="2">
    <source>
        <dbReference type="EMBL" id="MCP2169847.1"/>
    </source>
</evidence>
<accession>A0AAE3GKB7</accession>
<feature type="domain" description="DUF397" evidence="1">
    <location>
        <begin position="5"/>
        <end position="57"/>
    </location>
</feature>
<keyword evidence="3" id="KW-1185">Reference proteome</keyword>
<gene>
    <name evidence="2" type="ORF">LX83_006733</name>
</gene>
<evidence type="ECO:0000313" key="3">
    <source>
        <dbReference type="Proteomes" id="UP001206128"/>
    </source>
</evidence>
<evidence type="ECO:0000259" key="1">
    <source>
        <dbReference type="Pfam" id="PF04149"/>
    </source>
</evidence>
<reference evidence="2" key="1">
    <citation type="submission" date="2022-06" db="EMBL/GenBank/DDBJ databases">
        <title>Genomic Encyclopedia of Archaeal and Bacterial Type Strains, Phase II (KMG-II): from individual species to whole genera.</title>
        <authorList>
            <person name="Goeker M."/>
        </authorList>
    </citation>
    <scope>NUCLEOTIDE SEQUENCE</scope>
    <source>
        <strain evidence="2">DSM 43935</strain>
    </source>
</reference>
<dbReference type="Proteomes" id="UP001206128">
    <property type="component" value="Unassembled WGS sequence"/>
</dbReference>